<proteinExistence type="predicted"/>
<feature type="transmembrane region" description="Helical" evidence="1">
    <location>
        <begin position="166"/>
        <end position="185"/>
    </location>
</feature>
<dbReference type="Proteomes" id="UP001597138">
    <property type="component" value="Unassembled WGS sequence"/>
</dbReference>
<comment type="caution">
    <text evidence="2">The sequence shown here is derived from an EMBL/GenBank/DDBJ whole genome shotgun (WGS) entry which is preliminary data.</text>
</comment>
<gene>
    <name evidence="2" type="ORF">ACFSC2_20270</name>
</gene>
<evidence type="ECO:0000313" key="2">
    <source>
        <dbReference type="EMBL" id="MFD1605083.1"/>
    </source>
</evidence>
<keyword evidence="1" id="KW-0472">Membrane</keyword>
<name>A0ABW4HHN5_9FLAO</name>
<accession>A0ABW4HHN5</accession>
<feature type="transmembrane region" description="Helical" evidence="1">
    <location>
        <begin position="197"/>
        <end position="223"/>
    </location>
</feature>
<evidence type="ECO:0000256" key="1">
    <source>
        <dbReference type="SAM" id="Phobius"/>
    </source>
</evidence>
<dbReference type="RefSeq" id="WP_379812820.1">
    <property type="nucleotide sequence ID" value="NZ_JBHUDZ010000018.1"/>
</dbReference>
<protein>
    <submittedName>
        <fullName evidence="2">Uncharacterized protein</fullName>
    </submittedName>
</protein>
<keyword evidence="1" id="KW-0812">Transmembrane</keyword>
<feature type="transmembrane region" description="Helical" evidence="1">
    <location>
        <begin position="133"/>
        <end position="154"/>
    </location>
</feature>
<evidence type="ECO:0000313" key="3">
    <source>
        <dbReference type="Proteomes" id="UP001597138"/>
    </source>
</evidence>
<organism evidence="2 3">
    <name type="scientific">Flavobacterium artemisiae</name>
    <dbReference type="NCBI Taxonomy" id="2126556"/>
    <lineage>
        <taxon>Bacteria</taxon>
        <taxon>Pseudomonadati</taxon>
        <taxon>Bacteroidota</taxon>
        <taxon>Flavobacteriia</taxon>
        <taxon>Flavobacteriales</taxon>
        <taxon>Flavobacteriaceae</taxon>
        <taxon>Flavobacterium</taxon>
    </lineage>
</organism>
<dbReference type="EMBL" id="JBHUDZ010000018">
    <property type="protein sequence ID" value="MFD1605083.1"/>
    <property type="molecule type" value="Genomic_DNA"/>
</dbReference>
<keyword evidence="3" id="KW-1185">Reference proteome</keyword>
<reference evidence="3" key="1">
    <citation type="journal article" date="2019" name="Int. J. Syst. Evol. Microbiol.">
        <title>The Global Catalogue of Microorganisms (GCM) 10K type strain sequencing project: providing services to taxonomists for standard genome sequencing and annotation.</title>
        <authorList>
            <consortium name="The Broad Institute Genomics Platform"/>
            <consortium name="The Broad Institute Genome Sequencing Center for Infectious Disease"/>
            <person name="Wu L."/>
            <person name="Ma J."/>
        </authorList>
    </citation>
    <scope>NUCLEOTIDE SEQUENCE [LARGE SCALE GENOMIC DNA]</scope>
    <source>
        <strain evidence="3">CCUG 70865</strain>
    </source>
</reference>
<feature type="transmembrane region" description="Helical" evidence="1">
    <location>
        <begin position="235"/>
        <end position="256"/>
    </location>
</feature>
<keyword evidence="1" id="KW-1133">Transmembrane helix</keyword>
<sequence length="264" mass="30550">MNKIVPNPEIANIKPGEIDGAGNKVIHILSKGNEFCIYEIEHHDINYRLRVQIDGYTDDSERELVNRFNIVKRGYTVAKGLLYRSQNYGMMKNRISHILSACFHNDEIPEGDEFDSLIEEIKTEIKRTSINRLFYLSPSIIFTFIFSLLCFFFSETRIDDYQNWHVLIVLLGSLLGNSISVLSSIGKINFEESTYYFYYSLIGIERIFLSCVAGAIVYCLIRSKFIFPQIEITDYWKIIIIVIIASFSEKLIPNLLGKIENKIK</sequence>